<feature type="domain" description="Glycine transporter" evidence="8">
    <location>
        <begin position="21"/>
        <end position="95"/>
    </location>
</feature>
<dbReference type="OrthoDB" id="9791874at2"/>
<gene>
    <name evidence="9" type="ORF">C6568_14785</name>
</gene>
<feature type="domain" description="Glycine transporter" evidence="8">
    <location>
        <begin position="107"/>
        <end position="180"/>
    </location>
</feature>
<dbReference type="RefSeq" id="WP_106684816.1">
    <property type="nucleotide sequence ID" value="NZ_CP027667.1"/>
</dbReference>
<feature type="transmembrane region" description="Helical" evidence="7">
    <location>
        <begin position="20"/>
        <end position="38"/>
    </location>
</feature>
<evidence type="ECO:0000313" key="9">
    <source>
        <dbReference type="EMBL" id="AVO50365.1"/>
    </source>
</evidence>
<keyword evidence="4 7" id="KW-0812">Transmembrane</keyword>
<evidence type="ECO:0000259" key="8">
    <source>
        <dbReference type="Pfam" id="PF03458"/>
    </source>
</evidence>
<evidence type="ECO:0000256" key="4">
    <source>
        <dbReference type="ARBA" id="ARBA00022692"/>
    </source>
</evidence>
<sequence>MLPSVSLLQSLQPSQWSAMLVIYLVAITAEAMSGALAAGRRDMDVFGVAVIAFVTALGGGTLRDMVLGHYPIGWTQHPEYVFLVIAAGLLTTLVARHMHRLQRVFLVLDGMGLVAFSLIGCSVALELDYPLFVVVISGMLTGISGGILRDVLCNQVPVVFRRELYASVSLAVCLLFLALRSLDVHAEVNTIVCFVLGLGLRLLAIRFHWRLPVFSYQQRWE</sequence>
<keyword evidence="5 7" id="KW-1133">Transmembrane helix</keyword>
<dbReference type="EMBL" id="CP027667">
    <property type="protein sequence ID" value="AVO50365.1"/>
    <property type="molecule type" value="Genomic_DNA"/>
</dbReference>
<keyword evidence="3" id="KW-1003">Cell membrane</keyword>
<protein>
    <recommendedName>
        <fullName evidence="8">Glycine transporter domain-containing protein</fullName>
    </recommendedName>
</protein>
<keyword evidence="10" id="KW-1185">Reference proteome</keyword>
<evidence type="ECO:0000313" key="10">
    <source>
        <dbReference type="Proteomes" id="UP000237925"/>
    </source>
</evidence>
<evidence type="ECO:0000256" key="7">
    <source>
        <dbReference type="SAM" id="Phobius"/>
    </source>
</evidence>
<evidence type="ECO:0000256" key="1">
    <source>
        <dbReference type="ARBA" id="ARBA00004651"/>
    </source>
</evidence>
<keyword evidence="6 7" id="KW-0472">Membrane</keyword>
<feature type="transmembrane region" description="Helical" evidence="7">
    <location>
        <begin position="80"/>
        <end position="98"/>
    </location>
</feature>
<dbReference type="KEGG" id="mela:C6568_14785"/>
<accession>A0A2R3QF02</accession>
<evidence type="ECO:0000256" key="6">
    <source>
        <dbReference type="ARBA" id="ARBA00023136"/>
    </source>
</evidence>
<dbReference type="InterPro" id="IPR005115">
    <property type="entry name" value="Gly_transporter"/>
</dbReference>
<dbReference type="PANTHER" id="PTHR30506:SF3">
    <property type="entry name" value="UPF0126 INNER MEMBRANE PROTEIN YADS-RELATED"/>
    <property type="match status" value="1"/>
</dbReference>
<comment type="similarity">
    <text evidence="2">Belongs to the UPF0126 family.</text>
</comment>
<evidence type="ECO:0000256" key="3">
    <source>
        <dbReference type="ARBA" id="ARBA00022475"/>
    </source>
</evidence>
<dbReference type="Pfam" id="PF03458">
    <property type="entry name" value="Gly_transporter"/>
    <property type="match status" value="2"/>
</dbReference>
<evidence type="ECO:0000256" key="2">
    <source>
        <dbReference type="ARBA" id="ARBA00008193"/>
    </source>
</evidence>
<feature type="transmembrane region" description="Helical" evidence="7">
    <location>
        <begin position="105"/>
        <end position="125"/>
    </location>
</feature>
<evidence type="ECO:0000256" key="5">
    <source>
        <dbReference type="ARBA" id="ARBA00022989"/>
    </source>
</evidence>
<dbReference type="AlphaFoldDB" id="A0A2R3QF02"/>
<feature type="transmembrane region" description="Helical" evidence="7">
    <location>
        <begin position="131"/>
        <end position="152"/>
    </location>
</feature>
<feature type="transmembrane region" description="Helical" evidence="7">
    <location>
        <begin position="188"/>
        <end position="209"/>
    </location>
</feature>
<name>A0A2R3QF02_9BURK</name>
<dbReference type="Proteomes" id="UP000237925">
    <property type="component" value="Chromosome"/>
</dbReference>
<dbReference type="GO" id="GO:0005886">
    <property type="term" value="C:plasma membrane"/>
    <property type="evidence" value="ECO:0007669"/>
    <property type="project" value="UniProtKB-SubCell"/>
</dbReference>
<feature type="transmembrane region" description="Helical" evidence="7">
    <location>
        <begin position="164"/>
        <end position="182"/>
    </location>
</feature>
<proteinExistence type="inferred from homology"/>
<dbReference type="PANTHER" id="PTHR30506">
    <property type="entry name" value="INNER MEMBRANE PROTEIN"/>
    <property type="match status" value="1"/>
</dbReference>
<organism evidence="9 10">
    <name type="scientific">Melaminivora suipulveris</name>
    <dbReference type="NCBI Taxonomy" id="2109913"/>
    <lineage>
        <taxon>Bacteria</taxon>
        <taxon>Pseudomonadati</taxon>
        <taxon>Pseudomonadota</taxon>
        <taxon>Betaproteobacteria</taxon>
        <taxon>Burkholderiales</taxon>
        <taxon>Comamonadaceae</taxon>
        <taxon>Melaminivora</taxon>
    </lineage>
</organism>
<comment type="subcellular location">
    <subcellularLocation>
        <location evidence="1">Cell membrane</location>
        <topology evidence="1">Multi-pass membrane protein</topology>
    </subcellularLocation>
</comment>
<feature type="transmembrane region" description="Helical" evidence="7">
    <location>
        <begin position="45"/>
        <end position="68"/>
    </location>
</feature>
<reference evidence="9 10" key="1">
    <citation type="submission" date="2018-03" db="EMBL/GenBank/DDBJ databases">
        <title>Genome sequencing of Melaminivora sp.</title>
        <authorList>
            <person name="Kim S.-J."/>
            <person name="Heo J."/>
            <person name="Ahn J.-H."/>
            <person name="Kwon S.-W."/>
        </authorList>
    </citation>
    <scope>NUCLEOTIDE SEQUENCE [LARGE SCALE GENOMIC DNA]</scope>
    <source>
        <strain evidence="9 10">SC2-9</strain>
    </source>
</reference>